<keyword evidence="8" id="KW-0472">Membrane</keyword>
<evidence type="ECO:0000313" key="10">
    <source>
        <dbReference type="Proteomes" id="UP000499080"/>
    </source>
</evidence>
<dbReference type="AlphaFoldDB" id="A0A4Y2B4C2"/>
<dbReference type="EMBL" id="BGPR01000049">
    <property type="protein sequence ID" value="GBL86657.1"/>
    <property type="molecule type" value="Genomic_DNA"/>
</dbReference>
<name>A0A4Y2B4C2_ARAVE</name>
<keyword evidence="5 7" id="KW-0378">Hydrolase</keyword>
<evidence type="ECO:0000256" key="1">
    <source>
        <dbReference type="ARBA" id="ARBA00009431"/>
    </source>
</evidence>
<dbReference type="SUPFAM" id="SSF53474">
    <property type="entry name" value="alpha/beta-Hydrolases"/>
    <property type="match status" value="1"/>
</dbReference>
<dbReference type="PROSITE" id="PS00131">
    <property type="entry name" value="CARBOXYPEPT_SER_SER"/>
    <property type="match status" value="1"/>
</dbReference>
<dbReference type="PANTHER" id="PTHR11802:SF472">
    <property type="entry name" value="SERINE CARBOXYPEPTIDASE CPVL-RELATED"/>
    <property type="match status" value="1"/>
</dbReference>
<dbReference type="InterPro" id="IPR029058">
    <property type="entry name" value="AB_hydrolase_fold"/>
</dbReference>
<reference evidence="9 10" key="1">
    <citation type="journal article" date="2019" name="Sci. Rep.">
        <title>Orb-weaving spider Araneus ventricosus genome elucidates the spidroin gene catalogue.</title>
        <authorList>
            <person name="Kono N."/>
            <person name="Nakamura H."/>
            <person name="Ohtoshi R."/>
            <person name="Moran D.A.P."/>
            <person name="Shinohara A."/>
            <person name="Yoshida Y."/>
            <person name="Fujiwara M."/>
            <person name="Mori M."/>
            <person name="Tomita M."/>
            <person name="Arakawa K."/>
        </authorList>
    </citation>
    <scope>NUCLEOTIDE SEQUENCE [LARGE SCALE GENOMIC DNA]</scope>
</reference>
<keyword evidence="8" id="KW-0812">Transmembrane</keyword>
<dbReference type="GO" id="GO:0006508">
    <property type="term" value="P:proteolysis"/>
    <property type="evidence" value="ECO:0007669"/>
    <property type="project" value="UniProtKB-KW"/>
</dbReference>
<comment type="similarity">
    <text evidence="1 7">Belongs to the peptidase S10 family.</text>
</comment>
<organism evidence="9 10">
    <name type="scientific">Araneus ventricosus</name>
    <name type="common">Orbweaver spider</name>
    <name type="synonym">Epeira ventricosa</name>
    <dbReference type="NCBI Taxonomy" id="182803"/>
    <lineage>
        <taxon>Eukaryota</taxon>
        <taxon>Metazoa</taxon>
        <taxon>Ecdysozoa</taxon>
        <taxon>Arthropoda</taxon>
        <taxon>Chelicerata</taxon>
        <taxon>Arachnida</taxon>
        <taxon>Araneae</taxon>
        <taxon>Araneomorphae</taxon>
        <taxon>Entelegynae</taxon>
        <taxon>Araneoidea</taxon>
        <taxon>Araneidae</taxon>
        <taxon>Araneus</taxon>
    </lineage>
</organism>
<dbReference type="PANTHER" id="PTHR11802">
    <property type="entry name" value="SERINE PROTEASE FAMILY S10 SERINE CARBOXYPEPTIDASE"/>
    <property type="match status" value="1"/>
</dbReference>
<gene>
    <name evidence="9" type="primary">VCP</name>
    <name evidence="9" type="ORF">AVEN_194893_1</name>
</gene>
<keyword evidence="6" id="KW-0325">Glycoprotein</keyword>
<protein>
    <recommendedName>
        <fullName evidence="7">Carboxypeptidase</fullName>
        <ecNumber evidence="7">3.4.16.-</ecNumber>
    </recommendedName>
</protein>
<evidence type="ECO:0000256" key="6">
    <source>
        <dbReference type="ARBA" id="ARBA00023180"/>
    </source>
</evidence>
<keyword evidence="3 7" id="KW-0645">Protease</keyword>
<dbReference type="InterPro" id="IPR001563">
    <property type="entry name" value="Peptidase_S10"/>
</dbReference>
<evidence type="ECO:0000256" key="2">
    <source>
        <dbReference type="ARBA" id="ARBA00022645"/>
    </source>
</evidence>
<evidence type="ECO:0000313" key="9">
    <source>
        <dbReference type="EMBL" id="GBL86657.1"/>
    </source>
</evidence>
<dbReference type="OrthoDB" id="6428481at2759"/>
<dbReference type="PRINTS" id="PR00724">
    <property type="entry name" value="CRBOXYPTASEC"/>
</dbReference>
<evidence type="ECO:0000256" key="4">
    <source>
        <dbReference type="ARBA" id="ARBA00022729"/>
    </source>
</evidence>
<feature type="transmembrane region" description="Helical" evidence="8">
    <location>
        <begin position="244"/>
        <end position="266"/>
    </location>
</feature>
<dbReference type="InterPro" id="IPR018202">
    <property type="entry name" value="Ser_caboxypep_ser_AS"/>
</dbReference>
<dbReference type="Pfam" id="PF00450">
    <property type="entry name" value="Peptidase_S10"/>
    <property type="match status" value="1"/>
</dbReference>
<keyword evidence="8" id="KW-1133">Transmembrane helix</keyword>
<proteinExistence type="inferred from homology"/>
<dbReference type="EC" id="3.4.16.-" evidence="7"/>
<evidence type="ECO:0000256" key="7">
    <source>
        <dbReference type="RuleBase" id="RU361156"/>
    </source>
</evidence>
<dbReference type="Gene3D" id="3.40.50.1820">
    <property type="entry name" value="alpha/beta hydrolase"/>
    <property type="match status" value="1"/>
</dbReference>
<keyword evidence="2 7" id="KW-0121">Carboxypeptidase</keyword>
<dbReference type="Proteomes" id="UP000499080">
    <property type="component" value="Unassembled WGS sequence"/>
</dbReference>
<accession>A0A4Y2B4C2</accession>
<keyword evidence="4" id="KW-0732">Signal</keyword>
<evidence type="ECO:0000256" key="5">
    <source>
        <dbReference type="ARBA" id="ARBA00022801"/>
    </source>
</evidence>
<evidence type="ECO:0000256" key="8">
    <source>
        <dbReference type="SAM" id="Phobius"/>
    </source>
</evidence>
<sequence length="267" mass="30153">MAALNSLLSILLASNITLPNPANHTEVLREQKNLDEPSHSNDPDQPLFLTPYVENGDIERARSLSKVGKLPNAPHVPSYSGLFTVNKEHGSNMFFWFFPALNNDTKAPIILWLQGGPGASDLIGLFIINGPYIVRKNLTVELRSQTWAKEFNVIYVDNPVGTGFSFTNHDDGYSKDQDHMADNLYEFLQQFFKVFHEYASNDFYVVGESYGGRFFTVTFNNLLKAHITHCSCVFIRVLGSLQRIIYGIFLAAFVWDVPSTFFLICVQ</sequence>
<dbReference type="GO" id="GO:0004185">
    <property type="term" value="F:serine-type carboxypeptidase activity"/>
    <property type="evidence" value="ECO:0007669"/>
    <property type="project" value="UniProtKB-UniRule"/>
</dbReference>
<keyword evidence="10" id="KW-1185">Reference proteome</keyword>
<evidence type="ECO:0000256" key="3">
    <source>
        <dbReference type="ARBA" id="ARBA00022670"/>
    </source>
</evidence>
<comment type="caution">
    <text evidence="9">The sequence shown here is derived from an EMBL/GenBank/DDBJ whole genome shotgun (WGS) entry which is preliminary data.</text>
</comment>